<evidence type="ECO:0000256" key="7">
    <source>
        <dbReference type="ARBA" id="ARBA00022801"/>
    </source>
</evidence>
<dbReference type="SMART" id="SM00535">
    <property type="entry name" value="RIBOc"/>
    <property type="match status" value="1"/>
</dbReference>
<dbReference type="PROSITE" id="PS50137">
    <property type="entry name" value="DS_RBD"/>
    <property type="match status" value="1"/>
</dbReference>
<dbReference type="Pfam" id="PF00035">
    <property type="entry name" value="dsrm"/>
    <property type="match status" value="1"/>
</dbReference>
<evidence type="ECO:0000256" key="5">
    <source>
        <dbReference type="ARBA" id="ARBA00022722"/>
    </source>
</evidence>
<dbReference type="CDD" id="cd00593">
    <property type="entry name" value="RIBOc"/>
    <property type="match status" value="1"/>
</dbReference>
<dbReference type="GO" id="GO:0005737">
    <property type="term" value="C:cytoplasm"/>
    <property type="evidence" value="ECO:0007669"/>
    <property type="project" value="UniProtKB-SubCell"/>
</dbReference>
<evidence type="ECO:0000313" key="13">
    <source>
        <dbReference type="EMBL" id="MBK9298732.1"/>
    </source>
</evidence>
<evidence type="ECO:0000259" key="11">
    <source>
        <dbReference type="PROSITE" id="PS50137"/>
    </source>
</evidence>
<comment type="cofactor">
    <cofactor evidence="9">
        <name>Mg(2+)</name>
        <dbReference type="ChEBI" id="CHEBI:18420"/>
    </cofactor>
</comment>
<feature type="active site" evidence="9">
    <location>
        <position position="42"/>
    </location>
</feature>
<dbReference type="InterPro" id="IPR011907">
    <property type="entry name" value="RNase_III"/>
</dbReference>
<dbReference type="Gene3D" id="1.10.1520.10">
    <property type="entry name" value="Ribonuclease III domain"/>
    <property type="match status" value="1"/>
</dbReference>
<dbReference type="FunFam" id="1.10.1520.10:FF:000001">
    <property type="entry name" value="Ribonuclease 3"/>
    <property type="match status" value="1"/>
</dbReference>
<keyword evidence="7 9" id="KW-0378">Hydrolase</keyword>
<accession>A0A936NGZ3</accession>
<keyword evidence="8 9" id="KW-0694">RNA-binding</keyword>
<dbReference type="InterPro" id="IPR000999">
    <property type="entry name" value="RNase_III_dom"/>
</dbReference>
<evidence type="ECO:0000256" key="3">
    <source>
        <dbReference type="ARBA" id="ARBA00022552"/>
    </source>
</evidence>
<comment type="function">
    <text evidence="9">Digests double-stranded RNA. Involved in the processing of primary rRNA transcript to yield the immediate precursors to the large and small rRNAs (23S and 16S). Processes some mRNAs, and tRNAs when they are encoded in the rRNA operon. Processes pre-crRNA and tracrRNA of type II CRISPR loci if present in the organism.</text>
</comment>
<keyword evidence="9" id="KW-0460">Magnesium</keyword>
<evidence type="ECO:0000256" key="1">
    <source>
        <dbReference type="ARBA" id="ARBA00000109"/>
    </source>
</evidence>
<evidence type="ECO:0000256" key="2">
    <source>
        <dbReference type="ARBA" id="ARBA00010183"/>
    </source>
</evidence>
<dbReference type="GO" id="GO:0010468">
    <property type="term" value="P:regulation of gene expression"/>
    <property type="evidence" value="ECO:0007669"/>
    <property type="project" value="TreeGrafter"/>
</dbReference>
<dbReference type="PANTHER" id="PTHR11207">
    <property type="entry name" value="RIBONUCLEASE III"/>
    <property type="match status" value="1"/>
</dbReference>
<keyword evidence="3 9" id="KW-0698">rRNA processing</keyword>
<dbReference type="HAMAP" id="MF_00104">
    <property type="entry name" value="RNase_III"/>
    <property type="match status" value="1"/>
</dbReference>
<dbReference type="Gene3D" id="3.30.160.20">
    <property type="match status" value="1"/>
</dbReference>
<feature type="domain" description="DRBM" evidence="11">
    <location>
        <begin position="149"/>
        <end position="217"/>
    </location>
</feature>
<evidence type="ECO:0000256" key="9">
    <source>
        <dbReference type="HAMAP-Rule" id="MF_00104"/>
    </source>
</evidence>
<feature type="compositionally biased region" description="Low complexity" evidence="10">
    <location>
        <begin position="206"/>
        <end position="219"/>
    </location>
</feature>
<keyword evidence="9" id="KW-0963">Cytoplasm</keyword>
<evidence type="ECO:0000256" key="8">
    <source>
        <dbReference type="ARBA" id="ARBA00022884"/>
    </source>
</evidence>
<dbReference type="PROSITE" id="PS50142">
    <property type="entry name" value="RNASE_3_2"/>
    <property type="match status" value="1"/>
</dbReference>
<evidence type="ECO:0000313" key="14">
    <source>
        <dbReference type="Proteomes" id="UP000727993"/>
    </source>
</evidence>
<keyword evidence="9" id="KW-0479">Metal-binding</keyword>
<dbReference type="PROSITE" id="PS00517">
    <property type="entry name" value="RNASE_3_1"/>
    <property type="match status" value="1"/>
</dbReference>
<dbReference type="GO" id="GO:0008033">
    <property type="term" value="P:tRNA processing"/>
    <property type="evidence" value="ECO:0007669"/>
    <property type="project" value="UniProtKB-KW"/>
</dbReference>
<dbReference type="EC" id="3.1.26.3" evidence="9"/>
<feature type="domain" description="RNase III" evidence="12">
    <location>
        <begin position="1"/>
        <end position="125"/>
    </location>
</feature>
<comment type="similarity">
    <text evidence="2">Belongs to the ribonuclease III family.</text>
</comment>
<dbReference type="Pfam" id="PF14622">
    <property type="entry name" value="Ribonucleas_3_3"/>
    <property type="match status" value="1"/>
</dbReference>
<name>A0A936NGZ3_9ACTN</name>
<feature type="region of interest" description="Disordered" evidence="10">
    <location>
        <begin position="163"/>
        <end position="219"/>
    </location>
</feature>
<dbReference type="PANTHER" id="PTHR11207:SF0">
    <property type="entry name" value="RIBONUCLEASE 3"/>
    <property type="match status" value="1"/>
</dbReference>
<feature type="binding site" evidence="9">
    <location>
        <position position="38"/>
    </location>
    <ligand>
        <name>Mg(2+)</name>
        <dbReference type="ChEBI" id="CHEBI:18420"/>
    </ligand>
</feature>
<dbReference type="NCBIfam" id="TIGR02191">
    <property type="entry name" value="RNaseIII"/>
    <property type="match status" value="1"/>
</dbReference>
<keyword evidence="4 9" id="KW-0507">mRNA processing</keyword>
<comment type="catalytic activity">
    <reaction evidence="1 9">
        <text>Endonucleolytic cleavage to 5'-phosphomonoester.</text>
        <dbReference type="EC" id="3.1.26.3"/>
    </reaction>
</comment>
<gene>
    <name evidence="9 13" type="primary">rnc</name>
    <name evidence="13" type="ORF">IPN02_18270</name>
</gene>
<dbReference type="GO" id="GO:0006364">
    <property type="term" value="P:rRNA processing"/>
    <property type="evidence" value="ECO:0007669"/>
    <property type="project" value="UniProtKB-UniRule"/>
</dbReference>
<dbReference type="GO" id="GO:0019843">
    <property type="term" value="F:rRNA binding"/>
    <property type="evidence" value="ECO:0007669"/>
    <property type="project" value="UniProtKB-KW"/>
</dbReference>
<keyword evidence="9" id="KW-0699">rRNA-binding</keyword>
<dbReference type="AlphaFoldDB" id="A0A936NGZ3"/>
<comment type="subunit">
    <text evidence="9">Homodimer.</text>
</comment>
<dbReference type="GO" id="GO:0004525">
    <property type="term" value="F:ribonuclease III activity"/>
    <property type="evidence" value="ECO:0007669"/>
    <property type="project" value="UniProtKB-UniRule"/>
</dbReference>
<evidence type="ECO:0000259" key="12">
    <source>
        <dbReference type="PROSITE" id="PS50142"/>
    </source>
</evidence>
<organism evidence="13 14">
    <name type="scientific">Candidatus Neomicrothrix subdominans</name>
    <dbReference type="NCBI Taxonomy" id="2954438"/>
    <lineage>
        <taxon>Bacteria</taxon>
        <taxon>Bacillati</taxon>
        <taxon>Actinomycetota</taxon>
        <taxon>Acidimicrobiia</taxon>
        <taxon>Acidimicrobiales</taxon>
        <taxon>Microthrixaceae</taxon>
        <taxon>Candidatus Neomicrothrix</taxon>
    </lineage>
</organism>
<keyword evidence="9" id="KW-0819">tRNA processing</keyword>
<feature type="active site" evidence="9">
    <location>
        <position position="114"/>
    </location>
</feature>
<dbReference type="GO" id="GO:0006397">
    <property type="term" value="P:mRNA processing"/>
    <property type="evidence" value="ECO:0007669"/>
    <property type="project" value="UniProtKB-UniRule"/>
</dbReference>
<evidence type="ECO:0000256" key="4">
    <source>
        <dbReference type="ARBA" id="ARBA00022664"/>
    </source>
</evidence>
<dbReference type="SUPFAM" id="SSF54768">
    <property type="entry name" value="dsRNA-binding domain-like"/>
    <property type="match status" value="1"/>
</dbReference>
<reference evidence="13 14" key="1">
    <citation type="submission" date="2020-10" db="EMBL/GenBank/DDBJ databases">
        <title>Connecting structure to function with the recovery of over 1000 high-quality activated sludge metagenome-assembled genomes encoding full-length rRNA genes using long-read sequencing.</title>
        <authorList>
            <person name="Singleton C.M."/>
            <person name="Petriglieri F."/>
            <person name="Kristensen J.M."/>
            <person name="Kirkegaard R.H."/>
            <person name="Michaelsen T.Y."/>
            <person name="Andersen M.H."/>
            <person name="Karst S.M."/>
            <person name="Dueholm M.S."/>
            <person name="Nielsen P.H."/>
            <person name="Albertsen M."/>
        </authorList>
    </citation>
    <scope>NUCLEOTIDE SEQUENCE [LARGE SCALE GENOMIC DNA]</scope>
    <source>
        <strain evidence="13">Lyne_18-Q3-R50-59_MAXAC.006</strain>
    </source>
</reference>
<dbReference type="InterPro" id="IPR014720">
    <property type="entry name" value="dsRBD_dom"/>
</dbReference>
<dbReference type="Proteomes" id="UP000727993">
    <property type="component" value="Unassembled WGS sequence"/>
</dbReference>
<dbReference type="SMART" id="SM00358">
    <property type="entry name" value="DSRM"/>
    <property type="match status" value="1"/>
</dbReference>
<sequence length="219" mass="23638">MAQRLGHDFANVQLLRLALVHRSAFAEEQLAESNERLEFLGDSVLGLVITDALYRRRSEQAEGRLARARAELVDETTLAEAARRIDVGSALRLGRGEDTSGGRDKASILADATEALIGAVYLDGGFEAARRVVTGLLEPVFDQRLGLADPKSHLQELAAARGLGEPRYHTESSGPDHRKQFSTTVEVSDRRFGPGTGHSKRQSEQAAAGLALGALETPE</sequence>
<evidence type="ECO:0000256" key="6">
    <source>
        <dbReference type="ARBA" id="ARBA00022759"/>
    </source>
</evidence>
<comment type="caution">
    <text evidence="13">The sequence shown here is derived from an EMBL/GenBank/DDBJ whole genome shotgun (WGS) entry which is preliminary data.</text>
</comment>
<dbReference type="SUPFAM" id="SSF69065">
    <property type="entry name" value="RNase III domain-like"/>
    <property type="match status" value="1"/>
</dbReference>
<feature type="binding site" evidence="9">
    <location>
        <position position="111"/>
    </location>
    <ligand>
        <name>Mg(2+)</name>
        <dbReference type="ChEBI" id="CHEBI:18420"/>
    </ligand>
</feature>
<dbReference type="InterPro" id="IPR036389">
    <property type="entry name" value="RNase_III_sf"/>
</dbReference>
<dbReference type="GO" id="GO:0046872">
    <property type="term" value="F:metal ion binding"/>
    <property type="evidence" value="ECO:0007669"/>
    <property type="project" value="UniProtKB-KW"/>
</dbReference>
<protein>
    <recommendedName>
        <fullName evidence="9">Ribonuclease 3</fullName>
        <ecNumber evidence="9">3.1.26.3</ecNumber>
    </recommendedName>
    <alternativeName>
        <fullName evidence="9">Ribonuclease III</fullName>
        <shortName evidence="9">RNase III</shortName>
    </alternativeName>
</protein>
<comment type="subcellular location">
    <subcellularLocation>
        <location evidence="9">Cytoplasm</location>
    </subcellularLocation>
</comment>
<proteinExistence type="inferred from homology"/>
<evidence type="ECO:0000256" key="10">
    <source>
        <dbReference type="SAM" id="MobiDB-lite"/>
    </source>
</evidence>
<keyword evidence="5 9" id="KW-0540">Nuclease</keyword>
<keyword evidence="6 9" id="KW-0255">Endonuclease</keyword>
<dbReference type="EMBL" id="JADJZA010000010">
    <property type="protein sequence ID" value="MBK9298732.1"/>
    <property type="molecule type" value="Genomic_DNA"/>
</dbReference>
<dbReference type="GO" id="GO:0003725">
    <property type="term" value="F:double-stranded RNA binding"/>
    <property type="evidence" value="ECO:0007669"/>
    <property type="project" value="TreeGrafter"/>
</dbReference>
<dbReference type="CDD" id="cd10845">
    <property type="entry name" value="DSRM_RNAse_III_family"/>
    <property type="match status" value="1"/>
</dbReference>
<feature type="binding site" evidence="9">
    <location>
        <position position="114"/>
    </location>
    <ligand>
        <name>Mg(2+)</name>
        <dbReference type="ChEBI" id="CHEBI:18420"/>
    </ligand>
</feature>
<feature type="compositionally biased region" description="Basic and acidic residues" evidence="10">
    <location>
        <begin position="164"/>
        <end position="179"/>
    </location>
</feature>